<dbReference type="InterPro" id="IPR042001">
    <property type="entry name" value="Sortase_F"/>
</dbReference>
<dbReference type="Gene3D" id="2.40.260.10">
    <property type="entry name" value="Sortase"/>
    <property type="match status" value="1"/>
</dbReference>
<accession>A0ABN2PY62</accession>
<evidence type="ECO:0000256" key="2">
    <source>
        <dbReference type="SAM" id="MobiDB-lite"/>
    </source>
</evidence>
<feature type="transmembrane region" description="Helical" evidence="3">
    <location>
        <begin position="21"/>
        <end position="40"/>
    </location>
</feature>
<dbReference type="NCBIfam" id="NF033748">
    <property type="entry name" value="class_F_sortase"/>
    <property type="match status" value="1"/>
</dbReference>
<dbReference type="InterPro" id="IPR023365">
    <property type="entry name" value="Sortase_dom-sf"/>
</dbReference>
<name>A0ABN2PY62_9ACTN</name>
<dbReference type="SUPFAM" id="SSF63817">
    <property type="entry name" value="Sortase"/>
    <property type="match status" value="1"/>
</dbReference>
<feature type="region of interest" description="Disordered" evidence="2">
    <location>
        <begin position="46"/>
        <end position="77"/>
    </location>
</feature>
<feature type="compositionally biased region" description="Low complexity" evidence="2">
    <location>
        <begin position="53"/>
        <end position="63"/>
    </location>
</feature>
<keyword evidence="1" id="KW-0378">Hydrolase</keyword>
<dbReference type="RefSeq" id="WP_344266219.1">
    <property type="nucleotide sequence ID" value="NZ_BAAAMJ010000073.1"/>
</dbReference>
<evidence type="ECO:0000256" key="1">
    <source>
        <dbReference type="ARBA" id="ARBA00022801"/>
    </source>
</evidence>
<protein>
    <submittedName>
        <fullName evidence="4">Class F sortase</fullName>
    </submittedName>
</protein>
<keyword evidence="3" id="KW-0812">Transmembrane</keyword>
<evidence type="ECO:0000313" key="4">
    <source>
        <dbReference type="EMBL" id="GAA1933819.1"/>
    </source>
</evidence>
<comment type="caution">
    <text evidence="4">The sequence shown here is derived from an EMBL/GenBank/DDBJ whole genome shotgun (WGS) entry which is preliminary data.</text>
</comment>
<keyword evidence="5" id="KW-1185">Reference proteome</keyword>
<organism evidence="4 5">
    <name type="scientific">Streptomyces sodiiphilus</name>
    <dbReference type="NCBI Taxonomy" id="226217"/>
    <lineage>
        <taxon>Bacteria</taxon>
        <taxon>Bacillati</taxon>
        <taxon>Actinomycetota</taxon>
        <taxon>Actinomycetes</taxon>
        <taxon>Kitasatosporales</taxon>
        <taxon>Streptomycetaceae</taxon>
        <taxon>Streptomyces</taxon>
    </lineage>
</organism>
<evidence type="ECO:0000256" key="3">
    <source>
        <dbReference type="SAM" id="Phobius"/>
    </source>
</evidence>
<dbReference type="EMBL" id="BAAAMJ010000073">
    <property type="protein sequence ID" value="GAA1933819.1"/>
    <property type="molecule type" value="Genomic_DNA"/>
</dbReference>
<keyword evidence="3" id="KW-1133">Transmembrane helix</keyword>
<proteinExistence type="predicted"/>
<dbReference type="CDD" id="cd05829">
    <property type="entry name" value="Sortase_F"/>
    <property type="match status" value="1"/>
</dbReference>
<dbReference type="Pfam" id="PF04203">
    <property type="entry name" value="Sortase"/>
    <property type="match status" value="1"/>
</dbReference>
<reference evidence="4 5" key="1">
    <citation type="journal article" date="2019" name="Int. J. Syst. Evol. Microbiol.">
        <title>The Global Catalogue of Microorganisms (GCM) 10K type strain sequencing project: providing services to taxonomists for standard genome sequencing and annotation.</title>
        <authorList>
            <consortium name="The Broad Institute Genomics Platform"/>
            <consortium name="The Broad Institute Genome Sequencing Center for Infectious Disease"/>
            <person name="Wu L."/>
            <person name="Ma J."/>
        </authorList>
    </citation>
    <scope>NUCLEOTIDE SEQUENCE [LARGE SCALE GENOMIC DNA]</scope>
    <source>
        <strain evidence="4 5">JCM 13581</strain>
    </source>
</reference>
<gene>
    <name evidence="4" type="ORF">GCM10009716_46280</name>
</gene>
<evidence type="ECO:0000313" key="5">
    <source>
        <dbReference type="Proteomes" id="UP001501303"/>
    </source>
</evidence>
<dbReference type="InterPro" id="IPR005754">
    <property type="entry name" value="Sortase"/>
</dbReference>
<keyword evidence="3" id="KW-0472">Membrane</keyword>
<sequence length="229" mass="24353">MAVQQPPQTNEPSANPKARRLGRALILPVAAMAVGVLLILNSMTPSADPEPQARPAPVEESAAPEPPSAAPDLELPRSAPKRLTIPAIGVDAPFTALAVGESGRLDPPPKEEKNLVGWFEDGASPGERGTSIVVGHLDTTTGPAVFAGLDSLKRGGTVNITREDGTVATFKIDKVKTFDKDDFPDDLVYNDTPSPQLRLITCAGEYDRKTQNYKDNLVLFAHLDSVEPA</sequence>
<dbReference type="Proteomes" id="UP001501303">
    <property type="component" value="Unassembled WGS sequence"/>
</dbReference>